<dbReference type="Pfam" id="PF07494">
    <property type="entry name" value="Reg_prop"/>
    <property type="match status" value="2"/>
</dbReference>
<dbReference type="InterPro" id="IPR003594">
    <property type="entry name" value="HATPase_dom"/>
</dbReference>
<proteinExistence type="predicted"/>
<accession>A0ABW2Z6D3</accession>
<dbReference type="InterPro" id="IPR011110">
    <property type="entry name" value="Reg_prop"/>
</dbReference>
<reference evidence="7" key="1">
    <citation type="journal article" date="2019" name="Int. J. Syst. Evol. Microbiol.">
        <title>The Global Catalogue of Microorganisms (GCM) 10K type strain sequencing project: providing services to taxonomists for standard genome sequencing and annotation.</title>
        <authorList>
            <consortium name="The Broad Institute Genomics Platform"/>
            <consortium name="The Broad Institute Genome Sequencing Center for Infectious Disease"/>
            <person name="Wu L."/>
            <person name="Ma J."/>
        </authorList>
    </citation>
    <scope>NUCLEOTIDE SEQUENCE [LARGE SCALE GENOMIC DNA]</scope>
    <source>
        <strain evidence="7">CCUG 60022</strain>
    </source>
</reference>
<protein>
    <submittedName>
        <fullName evidence="6">Two-component regulator propeller domain-containing protein</fullName>
    </submittedName>
</protein>
<dbReference type="PANTHER" id="PTHR43547:SF2">
    <property type="entry name" value="HYBRID SIGNAL TRANSDUCTION HISTIDINE KINASE C"/>
    <property type="match status" value="1"/>
</dbReference>
<keyword evidence="7" id="KW-1185">Reference proteome</keyword>
<evidence type="ECO:0000256" key="1">
    <source>
        <dbReference type="ARBA" id="ARBA00022553"/>
    </source>
</evidence>
<sequence length="991" mass="114420">MLIIRYLLFFLLFLNSFINLKAQEFSFIDNVTISTKLQNHNIISIEQDSNGFLWIGTNLGLYRYDGYNFIAYNITSNPSLLDNNIRSLLIDNNNLWIASKGGINVLNLNTKVMQSYIHLENDKRSIPNNYVTKLFKDKNNTIWIGYNTNSISKYLGNNHFQNFKIKDVSTNSTINEILEMPNNNLIIEATELESNIKKIALINSSAVKIIRTSKESPQTLFQQNSVTYLATENKILKYQLTTQSFVDAGIKFNEKENLQGLAFTDKNNKVYLGTNNGTFYLFSLETNNVFLKINIGKSETWINSFFVDSTGLLWIATATGLYKFKQKQNLFRNHLHSLELSKANKIRSIIQDVNNDIYTVNQTDLFKYDSISKTFKNLNWTNKINSSPFSLLELDSLNLFVGTQGGGLGIYNKKTNVLRPYFKKNKFNNYNNHIFKIFKDENDIVWFGTRNGLKYYNSQKGEIESLANDNLNKDIIYDIKSNKKGSLWIGTSTGLFHLKVIYNNNNDLMMVNVSKIRSIFYEIRTILINKGTLWLATQSNGILKYDINTHRIKIFNEFQGLSNNTTYSILPGFKNDIWVGTLHGLSRLDTLNNLFVNFYDFNGLADNEFNSSSQLKSKNGELFMGGQNGISSFFPEDFDTDITNFKLNITKVSWYSSTKDSTMVINVDNNNLKSLTLPYDNTFVNFEFSVSDYLQPENNKYKYKFSGLQNEWRLLSKTNVLSFTNLPPGEYNLEVMASTNYGKWSKQSIKIPITVKQIYYKRWWFITFLGGFMVLIGFSIRRYELGHIKKMEELRLRISRDLHDELGSALTGIAIRAELLSEKLTIKAKDKVLSQISIQSREAVDTLSDIVWAIDSRNNSLQNLSDRMNNVMYLLLTPKNITFNLDAIEEKKSILLKQDYRQHVFLIFKEAITNIIKHSNATHVSVSFFKDKKSIRLRIQDNGKNISLTRDKLNGNGINNMRLRAVKMKSHLEIFTKDGFTIELWIDYLNK</sequence>
<evidence type="ECO:0000259" key="5">
    <source>
        <dbReference type="Pfam" id="PF07730"/>
    </source>
</evidence>
<dbReference type="RefSeq" id="WP_386782490.1">
    <property type="nucleotide sequence ID" value="NZ_JBHTIC010000008.1"/>
</dbReference>
<dbReference type="InterPro" id="IPR036890">
    <property type="entry name" value="HATPase_C_sf"/>
</dbReference>
<comment type="caution">
    <text evidence="6">The sequence shown here is derived from an EMBL/GenBank/DDBJ whole genome shotgun (WGS) entry which is preliminary data.</text>
</comment>
<dbReference type="InterPro" id="IPR011712">
    <property type="entry name" value="Sig_transdc_His_kin_sub3_dim/P"/>
</dbReference>
<feature type="domain" description="Histidine kinase/HSP90-like ATPase" evidence="3">
    <location>
        <begin position="902"/>
        <end position="987"/>
    </location>
</feature>
<feature type="transmembrane region" description="Helical" evidence="2">
    <location>
        <begin position="763"/>
        <end position="780"/>
    </location>
</feature>
<evidence type="ECO:0000313" key="7">
    <source>
        <dbReference type="Proteomes" id="UP001597032"/>
    </source>
</evidence>
<keyword evidence="1" id="KW-0597">Phosphoprotein</keyword>
<dbReference type="Gene3D" id="1.20.5.1930">
    <property type="match status" value="1"/>
</dbReference>
<evidence type="ECO:0000259" key="3">
    <source>
        <dbReference type="Pfam" id="PF02518"/>
    </source>
</evidence>
<feature type="domain" description="Two component regulator three Y" evidence="4">
    <location>
        <begin position="692"/>
        <end position="756"/>
    </location>
</feature>
<dbReference type="Pfam" id="PF07495">
    <property type="entry name" value="Y_Y_Y"/>
    <property type="match status" value="1"/>
</dbReference>
<dbReference type="Pfam" id="PF02518">
    <property type="entry name" value="HATPase_c"/>
    <property type="match status" value="1"/>
</dbReference>
<dbReference type="InterPro" id="IPR015943">
    <property type="entry name" value="WD40/YVTN_repeat-like_dom_sf"/>
</dbReference>
<evidence type="ECO:0000259" key="4">
    <source>
        <dbReference type="Pfam" id="PF07495"/>
    </source>
</evidence>
<dbReference type="Gene3D" id="3.30.565.10">
    <property type="entry name" value="Histidine kinase-like ATPase, C-terminal domain"/>
    <property type="match status" value="1"/>
</dbReference>
<dbReference type="EMBL" id="JBHTIC010000008">
    <property type="protein sequence ID" value="MFD0762208.1"/>
    <property type="molecule type" value="Genomic_DNA"/>
</dbReference>
<name>A0ABW2Z6D3_9FLAO</name>
<dbReference type="CDD" id="cd16917">
    <property type="entry name" value="HATPase_UhpB-NarQ-NarX-like"/>
    <property type="match status" value="1"/>
</dbReference>
<gene>
    <name evidence="6" type="ORF">ACFQZW_08945</name>
</gene>
<dbReference type="Gene3D" id="2.130.10.10">
    <property type="entry name" value="YVTN repeat-like/Quinoprotein amine dehydrogenase"/>
    <property type="match status" value="3"/>
</dbReference>
<keyword evidence="2" id="KW-1133">Transmembrane helix</keyword>
<dbReference type="InterPro" id="IPR011123">
    <property type="entry name" value="Y_Y_Y"/>
</dbReference>
<dbReference type="Proteomes" id="UP001597032">
    <property type="component" value="Unassembled WGS sequence"/>
</dbReference>
<dbReference type="InterPro" id="IPR013783">
    <property type="entry name" value="Ig-like_fold"/>
</dbReference>
<keyword evidence="2" id="KW-0812">Transmembrane</keyword>
<keyword evidence="2" id="KW-0472">Membrane</keyword>
<evidence type="ECO:0000256" key="2">
    <source>
        <dbReference type="SAM" id="Phobius"/>
    </source>
</evidence>
<evidence type="ECO:0000313" key="6">
    <source>
        <dbReference type="EMBL" id="MFD0762208.1"/>
    </source>
</evidence>
<organism evidence="6 7">
    <name type="scientific">Lutibacter aestuarii</name>
    <dbReference type="NCBI Taxonomy" id="861111"/>
    <lineage>
        <taxon>Bacteria</taxon>
        <taxon>Pseudomonadati</taxon>
        <taxon>Bacteroidota</taxon>
        <taxon>Flavobacteriia</taxon>
        <taxon>Flavobacteriales</taxon>
        <taxon>Flavobacteriaceae</taxon>
        <taxon>Lutibacter</taxon>
    </lineage>
</organism>
<dbReference type="Pfam" id="PF07730">
    <property type="entry name" value="HisKA_3"/>
    <property type="match status" value="1"/>
</dbReference>
<dbReference type="SUPFAM" id="SSF63829">
    <property type="entry name" value="Calcium-dependent phosphotriesterase"/>
    <property type="match status" value="2"/>
</dbReference>
<dbReference type="Gene3D" id="2.60.40.10">
    <property type="entry name" value="Immunoglobulins"/>
    <property type="match status" value="1"/>
</dbReference>
<dbReference type="SUPFAM" id="SSF55874">
    <property type="entry name" value="ATPase domain of HSP90 chaperone/DNA topoisomerase II/histidine kinase"/>
    <property type="match status" value="1"/>
</dbReference>
<feature type="domain" description="Signal transduction histidine kinase subgroup 3 dimerisation and phosphoacceptor" evidence="5">
    <location>
        <begin position="795"/>
        <end position="853"/>
    </location>
</feature>
<dbReference type="PANTHER" id="PTHR43547">
    <property type="entry name" value="TWO-COMPONENT HISTIDINE KINASE"/>
    <property type="match status" value="1"/>
</dbReference>